<keyword evidence="5" id="KW-1185">Reference proteome</keyword>
<feature type="domain" description="SHSP" evidence="3">
    <location>
        <begin position="32"/>
        <end position="144"/>
    </location>
</feature>
<dbReference type="Gene3D" id="2.60.40.790">
    <property type="match status" value="1"/>
</dbReference>
<dbReference type="InterPro" id="IPR031107">
    <property type="entry name" value="Small_HSP"/>
</dbReference>
<dbReference type="EMBL" id="SRRZ01000171">
    <property type="protein sequence ID" value="NQE38025.1"/>
    <property type="molecule type" value="Genomic_DNA"/>
</dbReference>
<sequence length="160" mass="17975">MLMRYWQPFTEIETIRQQLDKVFDQLATTRDNSEATWMPALELADAGDNFVLKAQLPGIDPKDVDVQVTPEAISISGERRYENTDEKSGYVRSEFRYGKFHRVLPLPAHIQNDSVQAECKDGILTLTLPKVTEARNKVVKINLAEIAGASTSPALEQANQ</sequence>
<dbReference type="Proteomes" id="UP000702425">
    <property type="component" value="Unassembled WGS sequence"/>
</dbReference>
<accession>A0ABX2D7Y4</accession>
<organism evidence="4 5">
    <name type="scientific">Microcoleus asticus IPMA8</name>
    <dbReference type="NCBI Taxonomy" id="2563858"/>
    <lineage>
        <taxon>Bacteria</taxon>
        <taxon>Bacillati</taxon>
        <taxon>Cyanobacteriota</taxon>
        <taxon>Cyanophyceae</taxon>
        <taxon>Oscillatoriophycideae</taxon>
        <taxon>Oscillatoriales</taxon>
        <taxon>Microcoleaceae</taxon>
        <taxon>Microcoleus</taxon>
        <taxon>Microcoleus asticus</taxon>
    </lineage>
</organism>
<gene>
    <name evidence="4" type="primary">hspA_3</name>
    <name evidence="4" type="ORF">E5S67_05807</name>
</gene>
<dbReference type="SUPFAM" id="SSF49764">
    <property type="entry name" value="HSP20-like chaperones"/>
    <property type="match status" value="1"/>
</dbReference>
<dbReference type="PANTHER" id="PTHR11527">
    <property type="entry name" value="HEAT-SHOCK PROTEIN 20 FAMILY MEMBER"/>
    <property type="match status" value="1"/>
</dbReference>
<evidence type="ECO:0000313" key="4">
    <source>
        <dbReference type="EMBL" id="NQE38025.1"/>
    </source>
</evidence>
<comment type="similarity">
    <text evidence="1 2">Belongs to the small heat shock protein (HSP20) family.</text>
</comment>
<dbReference type="InterPro" id="IPR008978">
    <property type="entry name" value="HSP20-like_chaperone"/>
</dbReference>
<evidence type="ECO:0000313" key="5">
    <source>
        <dbReference type="Proteomes" id="UP000702425"/>
    </source>
</evidence>
<evidence type="ECO:0000259" key="3">
    <source>
        <dbReference type="PROSITE" id="PS01031"/>
    </source>
</evidence>
<protein>
    <submittedName>
        <fullName evidence="4">Spore protein SP21</fullName>
    </submittedName>
</protein>
<proteinExistence type="inferred from homology"/>
<comment type="caution">
    <text evidence="4">The sequence shown here is derived from an EMBL/GenBank/DDBJ whole genome shotgun (WGS) entry which is preliminary data.</text>
</comment>
<dbReference type="PROSITE" id="PS01031">
    <property type="entry name" value="SHSP"/>
    <property type="match status" value="1"/>
</dbReference>
<dbReference type="InterPro" id="IPR002068">
    <property type="entry name" value="A-crystallin/Hsp20_dom"/>
</dbReference>
<reference evidence="4 5" key="1">
    <citation type="journal article" date="2020" name="Sci. Rep.">
        <title>A novel cyanobacterial geosmin producer, revising GeoA distribution and dispersion patterns in Bacteria.</title>
        <authorList>
            <person name="Churro C."/>
            <person name="Semedo-Aguiar A.P."/>
            <person name="Silva A.D."/>
            <person name="Pereira-Leal J.B."/>
            <person name="Leite R.B."/>
        </authorList>
    </citation>
    <scope>NUCLEOTIDE SEQUENCE [LARGE SCALE GENOMIC DNA]</scope>
    <source>
        <strain evidence="4 5">IPMA8</strain>
    </source>
</reference>
<dbReference type="RefSeq" id="WP_172192503.1">
    <property type="nucleotide sequence ID" value="NZ_CAWPPK010000081.1"/>
</dbReference>
<dbReference type="Pfam" id="PF00011">
    <property type="entry name" value="HSP20"/>
    <property type="match status" value="1"/>
</dbReference>
<evidence type="ECO:0000256" key="1">
    <source>
        <dbReference type="PROSITE-ProRule" id="PRU00285"/>
    </source>
</evidence>
<name>A0ABX2D7Y4_9CYAN</name>
<dbReference type="CDD" id="cd06464">
    <property type="entry name" value="ACD_sHsps-like"/>
    <property type="match status" value="1"/>
</dbReference>
<evidence type="ECO:0000256" key="2">
    <source>
        <dbReference type="RuleBase" id="RU003616"/>
    </source>
</evidence>